<dbReference type="SUPFAM" id="SSF51556">
    <property type="entry name" value="Metallo-dependent hydrolases"/>
    <property type="match status" value="1"/>
</dbReference>
<dbReference type="GO" id="GO:0008270">
    <property type="term" value="F:zinc ion binding"/>
    <property type="evidence" value="ECO:0007669"/>
    <property type="project" value="TreeGrafter"/>
</dbReference>
<evidence type="ECO:0000256" key="2">
    <source>
        <dbReference type="ARBA" id="ARBA00022723"/>
    </source>
</evidence>
<dbReference type="SUPFAM" id="SSF51338">
    <property type="entry name" value="Composite domain of metallo-dependent hydrolases"/>
    <property type="match status" value="1"/>
</dbReference>
<reference evidence="6" key="2">
    <citation type="submission" date="2020-11" db="EMBL/GenBank/DDBJ databases">
        <authorList>
            <person name="McCartney M.A."/>
            <person name="Auch B."/>
            <person name="Kono T."/>
            <person name="Mallez S."/>
            <person name="Becker A."/>
            <person name="Gohl D.M."/>
            <person name="Silverstein K.A.T."/>
            <person name="Koren S."/>
            <person name="Bechman K.B."/>
            <person name="Herman A."/>
            <person name="Abrahante J.E."/>
            <person name="Garbe J."/>
        </authorList>
    </citation>
    <scope>NUCLEOTIDE SEQUENCE</scope>
    <source>
        <strain evidence="6">Duluth1</strain>
        <tissue evidence="6">Whole animal</tissue>
    </source>
</reference>
<evidence type="ECO:0000256" key="1">
    <source>
        <dbReference type="ARBA" id="ARBA00001947"/>
    </source>
</evidence>
<comment type="caution">
    <text evidence="6">The sequence shown here is derived from an EMBL/GenBank/DDBJ whole genome shotgun (WGS) entry which is preliminary data.</text>
</comment>
<dbReference type="GO" id="GO:0008892">
    <property type="term" value="F:guanine deaminase activity"/>
    <property type="evidence" value="ECO:0007669"/>
    <property type="project" value="TreeGrafter"/>
</dbReference>
<dbReference type="Gene3D" id="2.30.40.10">
    <property type="entry name" value="Urease, subunit C, domain 1"/>
    <property type="match status" value="1"/>
</dbReference>
<keyword evidence="2" id="KW-0479">Metal-binding</keyword>
<dbReference type="EMBL" id="JAIWYP010000006">
    <property type="protein sequence ID" value="KAH3803565.1"/>
    <property type="molecule type" value="Genomic_DNA"/>
</dbReference>
<comment type="cofactor">
    <cofactor evidence="1">
        <name>Zn(2+)</name>
        <dbReference type="ChEBI" id="CHEBI:29105"/>
    </cofactor>
</comment>
<accession>A0A9D4FVN2</accession>
<name>A0A9D4FVN2_DREPO</name>
<dbReference type="InterPro" id="IPR011059">
    <property type="entry name" value="Metal-dep_hydrolase_composite"/>
</dbReference>
<evidence type="ECO:0000313" key="6">
    <source>
        <dbReference type="EMBL" id="KAH3803565.1"/>
    </source>
</evidence>
<gene>
    <name evidence="6" type="ORF">DPMN_131829</name>
</gene>
<dbReference type="InterPro" id="IPR032466">
    <property type="entry name" value="Metal_Hydrolase"/>
</dbReference>
<reference evidence="6" key="1">
    <citation type="journal article" date="2019" name="bioRxiv">
        <title>The Genome of the Zebra Mussel, Dreissena polymorpha: A Resource for Invasive Species Research.</title>
        <authorList>
            <person name="McCartney M.A."/>
            <person name="Auch B."/>
            <person name="Kono T."/>
            <person name="Mallez S."/>
            <person name="Zhang Y."/>
            <person name="Obille A."/>
            <person name="Becker A."/>
            <person name="Abrahante J.E."/>
            <person name="Garbe J."/>
            <person name="Badalamenti J.P."/>
            <person name="Herman A."/>
            <person name="Mangelson H."/>
            <person name="Liachko I."/>
            <person name="Sullivan S."/>
            <person name="Sone E.D."/>
            <person name="Koren S."/>
            <person name="Silverstein K.A.T."/>
            <person name="Beckman K.B."/>
            <person name="Gohl D.M."/>
        </authorList>
    </citation>
    <scope>NUCLEOTIDE SEQUENCE</scope>
    <source>
        <strain evidence="6">Duluth1</strain>
        <tissue evidence="6">Whole animal</tissue>
    </source>
</reference>
<keyword evidence="4" id="KW-0862">Zinc</keyword>
<dbReference type="Proteomes" id="UP000828390">
    <property type="component" value="Unassembled WGS sequence"/>
</dbReference>
<dbReference type="PANTHER" id="PTHR11271:SF6">
    <property type="entry name" value="GUANINE DEAMINASE"/>
    <property type="match status" value="1"/>
</dbReference>
<evidence type="ECO:0000259" key="5">
    <source>
        <dbReference type="Pfam" id="PF01979"/>
    </source>
</evidence>
<dbReference type="InterPro" id="IPR051607">
    <property type="entry name" value="Metallo-dep_hydrolases"/>
</dbReference>
<feature type="domain" description="Amidohydrolase-related" evidence="5">
    <location>
        <begin position="3"/>
        <end position="81"/>
    </location>
</feature>
<dbReference type="GO" id="GO:0005829">
    <property type="term" value="C:cytosol"/>
    <property type="evidence" value="ECO:0007669"/>
    <property type="project" value="TreeGrafter"/>
</dbReference>
<proteinExistence type="predicted"/>
<evidence type="ECO:0000256" key="4">
    <source>
        <dbReference type="ARBA" id="ARBA00022833"/>
    </source>
</evidence>
<dbReference type="Gene3D" id="3.20.20.140">
    <property type="entry name" value="Metal-dependent hydrolases"/>
    <property type="match status" value="1"/>
</dbReference>
<dbReference type="AlphaFoldDB" id="A0A9D4FVN2"/>
<dbReference type="InterPro" id="IPR006680">
    <property type="entry name" value="Amidohydro-rel"/>
</dbReference>
<sequence>MTSKTVLAHGIYLTEPEVELVKERKCGISHCPNSNLSIRSGVLDAQKLLQAQVKVGLGTDISGGYHPSMLDAIRTAVFSSNIHHIRHSSTVNGTSASNGSIGVTSNGTCINNNGNGAPDKSKPVADITYSDGSGYDALSVWGAFRLATLGGAKVLGLEDKIGNFEVGKELDALLIDLTTVDSIVDVLPGDSVEDGIEKYLFTGDDRNILSIYVGGKIVYSKSPKSN</sequence>
<keyword evidence="7" id="KW-1185">Reference proteome</keyword>
<evidence type="ECO:0000313" key="7">
    <source>
        <dbReference type="Proteomes" id="UP000828390"/>
    </source>
</evidence>
<evidence type="ECO:0000256" key="3">
    <source>
        <dbReference type="ARBA" id="ARBA00022801"/>
    </source>
</evidence>
<keyword evidence="3" id="KW-0378">Hydrolase</keyword>
<feature type="domain" description="Amidohydrolase-related" evidence="5">
    <location>
        <begin position="138"/>
        <end position="218"/>
    </location>
</feature>
<dbReference type="GO" id="GO:0046098">
    <property type="term" value="P:guanine metabolic process"/>
    <property type="evidence" value="ECO:0007669"/>
    <property type="project" value="TreeGrafter"/>
</dbReference>
<dbReference type="Pfam" id="PF01979">
    <property type="entry name" value="Amidohydro_1"/>
    <property type="match status" value="2"/>
</dbReference>
<dbReference type="PANTHER" id="PTHR11271">
    <property type="entry name" value="GUANINE DEAMINASE"/>
    <property type="match status" value="1"/>
</dbReference>
<protein>
    <recommendedName>
        <fullName evidence="5">Amidohydrolase-related domain-containing protein</fullName>
    </recommendedName>
</protein>
<organism evidence="6 7">
    <name type="scientific">Dreissena polymorpha</name>
    <name type="common">Zebra mussel</name>
    <name type="synonym">Mytilus polymorpha</name>
    <dbReference type="NCBI Taxonomy" id="45954"/>
    <lineage>
        <taxon>Eukaryota</taxon>
        <taxon>Metazoa</taxon>
        <taxon>Spiralia</taxon>
        <taxon>Lophotrochozoa</taxon>
        <taxon>Mollusca</taxon>
        <taxon>Bivalvia</taxon>
        <taxon>Autobranchia</taxon>
        <taxon>Heteroconchia</taxon>
        <taxon>Euheterodonta</taxon>
        <taxon>Imparidentia</taxon>
        <taxon>Neoheterodontei</taxon>
        <taxon>Myida</taxon>
        <taxon>Dreissenoidea</taxon>
        <taxon>Dreissenidae</taxon>
        <taxon>Dreissena</taxon>
    </lineage>
</organism>